<dbReference type="Pfam" id="PF04007">
    <property type="entry name" value="DUF354"/>
    <property type="match status" value="1"/>
</dbReference>
<keyword evidence="2" id="KW-1185">Reference proteome</keyword>
<dbReference type="RefSeq" id="WP_250868075.1">
    <property type="nucleotide sequence ID" value="NZ_JAGSOI010000022.1"/>
</dbReference>
<reference evidence="1" key="1">
    <citation type="journal article" date="2021" name="mSystems">
        <title>Bacteria and Archaea Synergistically Convert Glycine Betaine to Biogenic Methane in the Formosa Cold Seep of the South China Sea.</title>
        <authorList>
            <person name="Li L."/>
            <person name="Zhang W."/>
            <person name="Zhang S."/>
            <person name="Song L."/>
            <person name="Sun Q."/>
            <person name="Zhang H."/>
            <person name="Xiang H."/>
            <person name="Dong X."/>
        </authorList>
    </citation>
    <scope>NUCLEOTIDE SEQUENCE</scope>
    <source>
        <strain evidence="1">LLY</strain>
    </source>
</reference>
<proteinExistence type="predicted"/>
<sequence>MNILVGISHPKHVYMFKNFINEMGNRGHQIKIVLIKKDNNNELLDDFNLDYIQIGENKPTFLKKLLSLLKRELNTYNVVRDFKPDVFIGQALPSLAHISFLVRKPYFIFEDTEHATQVHYLTFPFTKYIVTQKGYWDDLGKKQIHYNGYFELNYLHPNHFQPDPSILEKLGLAEDETYSILRFVSWEALHDQSNKGFSLPMKRKIVRELEKYGKVFISSEKELPEDLRKYQIQLPASDMHYLMNYATLFMGESSTMASECAVLGTPAIFIDFCGRGYTNHQEAEYGLVFNFKNDVESQEKALEKAIELISDNDLKNKWETKRERMLKEMDDGTQFMVKLIEDRIGAIK</sequence>
<reference evidence="1" key="2">
    <citation type="submission" date="2021-04" db="EMBL/GenBank/DDBJ databases">
        <authorList>
            <person name="Dong X."/>
        </authorList>
    </citation>
    <scope>NUCLEOTIDE SEQUENCE</scope>
    <source>
        <strain evidence="1">LLY</strain>
    </source>
</reference>
<comment type="caution">
    <text evidence="1">The sequence shown here is derived from an EMBL/GenBank/DDBJ whole genome shotgun (WGS) entry which is preliminary data.</text>
</comment>
<name>A0A9E4ZGW5_9EURY</name>
<dbReference type="PIRSF" id="PIRSF005357">
    <property type="entry name" value="UCP005357"/>
    <property type="match status" value="1"/>
</dbReference>
<evidence type="ECO:0000313" key="2">
    <source>
        <dbReference type="Proteomes" id="UP001056766"/>
    </source>
</evidence>
<dbReference type="AlphaFoldDB" id="A0A9E4ZGW5"/>
<dbReference type="InterPro" id="IPR007152">
    <property type="entry name" value="DUF354"/>
</dbReference>
<dbReference type="PANTHER" id="PTHR39662">
    <property type="entry name" value="DUF354 DOMAIN-CONTAINING PROTEIN-RELATED"/>
    <property type="match status" value="1"/>
</dbReference>
<accession>A0A9E4ZGW5</accession>
<evidence type="ECO:0000313" key="1">
    <source>
        <dbReference type="EMBL" id="MCM1986719.1"/>
    </source>
</evidence>
<dbReference type="SUPFAM" id="SSF53756">
    <property type="entry name" value="UDP-Glycosyltransferase/glycogen phosphorylase"/>
    <property type="match status" value="1"/>
</dbReference>
<protein>
    <submittedName>
        <fullName evidence="1">DUF354 domain-containing protein</fullName>
    </submittedName>
</protein>
<gene>
    <name evidence="1" type="ORF">KDK67_06855</name>
</gene>
<dbReference type="EMBL" id="JAGSOI010000022">
    <property type="protein sequence ID" value="MCM1986719.1"/>
    <property type="molecule type" value="Genomic_DNA"/>
</dbReference>
<dbReference type="Proteomes" id="UP001056766">
    <property type="component" value="Unassembled WGS sequence"/>
</dbReference>
<organism evidence="1 2">
    <name type="scientific">Methanococcoides seepicolus</name>
    <dbReference type="NCBI Taxonomy" id="2828780"/>
    <lineage>
        <taxon>Archaea</taxon>
        <taxon>Methanobacteriati</taxon>
        <taxon>Methanobacteriota</taxon>
        <taxon>Stenosarchaea group</taxon>
        <taxon>Methanomicrobia</taxon>
        <taxon>Methanosarcinales</taxon>
        <taxon>Methanosarcinaceae</taxon>
        <taxon>Methanococcoides</taxon>
    </lineage>
</organism>
<dbReference type="PANTHER" id="PTHR39662:SF1">
    <property type="entry name" value="DUF354 DOMAIN-CONTAINING PROTEIN"/>
    <property type="match status" value="1"/>
</dbReference>